<feature type="region of interest" description="Disordered" evidence="1">
    <location>
        <begin position="1"/>
        <end position="28"/>
    </location>
</feature>
<evidence type="ECO:0000256" key="1">
    <source>
        <dbReference type="SAM" id="MobiDB-lite"/>
    </source>
</evidence>
<accession>O32490</accession>
<sequence length="28" mass="3115">MTKRVTNFAELGHPQSDQVETPDESQGL</sequence>
<dbReference type="PIR" id="T17391">
    <property type="entry name" value="T17391"/>
</dbReference>
<protein>
    <submittedName>
        <fullName evidence="2">Uncharacterized protein</fullName>
    </submittedName>
</protein>
<organism evidence="2">
    <name type="scientific">Dichelobacter nodosus</name>
    <name type="common">Bacteroides nodosus</name>
    <dbReference type="NCBI Taxonomy" id="870"/>
    <lineage>
        <taxon>Bacteria</taxon>
        <taxon>Pseudomonadati</taxon>
        <taxon>Pseudomonadota</taxon>
        <taxon>Gammaproteobacteria</taxon>
        <taxon>Cardiobacteriales</taxon>
        <taxon>Cardiobacteriaceae</taxon>
        <taxon>Dichelobacter</taxon>
    </lineage>
</organism>
<dbReference type="AlphaFoldDB" id="O32490"/>
<reference evidence="2" key="1">
    <citation type="journal article" date="1995" name="Microbiology">
        <title>Delineation of the virulence-related locus (vrl) of Dichelobacter nodosus.</title>
        <authorList>
            <person name="Haring V."/>
            <person name="Billington S.J."/>
            <person name="Wright C.L."/>
            <person name="Huggins A.S."/>
            <person name="Katz M.E."/>
            <person name="Rood J.I."/>
        </authorList>
    </citation>
    <scope>NUCLEOTIDE SEQUENCE</scope>
    <source>
        <strain evidence="2">A198</strain>
    </source>
</reference>
<dbReference type="EMBL" id="U20246">
    <property type="protein sequence ID" value="AAC33380.1"/>
    <property type="molecule type" value="Genomic_DNA"/>
</dbReference>
<evidence type="ECO:0000313" key="2">
    <source>
        <dbReference type="EMBL" id="AAC33380.1"/>
    </source>
</evidence>
<proteinExistence type="predicted"/>
<name>O32490_DICNO</name>
<reference evidence="2" key="2">
    <citation type="journal article" date="1999" name="Infect. Immun.">
        <title>Complete nucleotide sequence of the 27-kilobase virulence related locus (vrl) of Dichelobacter nodosus: evidence for extrachromosomal origin.</title>
        <authorList>
            <person name="Billington S.J."/>
            <person name="Huggins A.S."/>
            <person name="Johanesen P.A."/>
            <person name="Crellin P.K."/>
            <person name="Cheung J.K."/>
            <person name="Katz M.E."/>
            <person name="Wright C.L."/>
            <person name="Haring V."/>
            <person name="Rood J.I."/>
        </authorList>
    </citation>
    <scope>NUCLEOTIDE SEQUENCE</scope>
    <source>
        <strain evidence="2">A198</strain>
    </source>
</reference>